<keyword evidence="3 6" id="KW-0328">Glycosyltransferase</keyword>
<evidence type="ECO:0000256" key="1">
    <source>
        <dbReference type="ARBA" id="ARBA00004889"/>
    </source>
</evidence>
<dbReference type="GO" id="GO:0019856">
    <property type="term" value="P:pyrimidine nucleobase biosynthetic process"/>
    <property type="evidence" value="ECO:0007669"/>
    <property type="project" value="TreeGrafter"/>
</dbReference>
<feature type="binding site" evidence="6">
    <location>
        <position position="178"/>
    </location>
    <ligand>
        <name>orotate</name>
        <dbReference type="ChEBI" id="CHEBI:30839"/>
    </ligand>
</feature>
<dbReference type="GO" id="GO:0000287">
    <property type="term" value="F:magnesium ion binding"/>
    <property type="evidence" value="ECO:0007669"/>
    <property type="project" value="UniProtKB-UniRule"/>
</dbReference>
<evidence type="ECO:0000313" key="7">
    <source>
        <dbReference type="EMBL" id="EQA37868.1"/>
    </source>
</evidence>
<sequence length="234" mass="26324">MLYMSESRSVGCGKVSVFRIFSEFRKSGFSFGDRSYYGKAARNTAEDAKVREELFRLVQNHAYRFREEPFTLASGRKSRHYFNCKEITLHPERLELLCRYIVERHIPSSGLSEQEAYGGLTMGADPICYGIALEFRRQTRNVFPLIVRKQAKEHGTKNLVEGAVNAVKSCVVVDDVITTGGSTLQAVKSLRDSGLDVTACICILDREEGGRQAIEADGIRVHPIFKKSEFGNLE</sequence>
<accession>V6HER5</accession>
<feature type="binding site" evidence="6">
    <location>
        <position position="206"/>
    </location>
    <ligand>
        <name>orotate</name>
        <dbReference type="ChEBI" id="CHEBI:30839"/>
    </ligand>
</feature>
<dbReference type="Gene3D" id="3.40.50.2020">
    <property type="match status" value="1"/>
</dbReference>
<feature type="binding site" description="in other chain" evidence="6">
    <location>
        <begin position="174"/>
        <end position="182"/>
    </location>
    <ligand>
        <name>5-phospho-alpha-D-ribose 1-diphosphate</name>
        <dbReference type="ChEBI" id="CHEBI:58017"/>
        <note>ligand shared between dimeric partners</note>
    </ligand>
</feature>
<dbReference type="Proteomes" id="UP000018719">
    <property type="component" value="Unassembled WGS sequence"/>
</dbReference>
<dbReference type="GO" id="GO:0004588">
    <property type="term" value="F:orotate phosphoribosyltransferase activity"/>
    <property type="evidence" value="ECO:0007669"/>
    <property type="project" value="UniProtKB-UniRule"/>
</dbReference>
<comment type="similarity">
    <text evidence="6">Belongs to the purine/pyrimidine phosphoribosyltransferase family. PyrE subfamily.</text>
</comment>
<keyword evidence="6" id="KW-0460">Magnesium</keyword>
<dbReference type="InterPro" id="IPR004467">
    <property type="entry name" value="Or_phspho_trans_dom"/>
</dbReference>
<dbReference type="EMBL" id="AHMM02000015">
    <property type="protein sequence ID" value="EQA37868.1"/>
    <property type="molecule type" value="Genomic_DNA"/>
</dbReference>
<comment type="subunit">
    <text evidence="6">Homodimer.</text>
</comment>
<comment type="caution">
    <text evidence="7">The sequence shown here is derived from an EMBL/GenBank/DDBJ whole genome shotgun (WGS) entry which is preliminary data.</text>
</comment>
<dbReference type="InterPro" id="IPR000836">
    <property type="entry name" value="PRTase_dom"/>
</dbReference>
<evidence type="ECO:0000256" key="6">
    <source>
        <dbReference type="HAMAP-Rule" id="MF_01208"/>
    </source>
</evidence>
<comment type="catalytic activity">
    <reaction evidence="6">
        <text>orotidine 5'-phosphate + diphosphate = orotate + 5-phospho-alpha-D-ribose 1-diphosphate</text>
        <dbReference type="Rhea" id="RHEA:10380"/>
        <dbReference type="ChEBI" id="CHEBI:30839"/>
        <dbReference type="ChEBI" id="CHEBI:33019"/>
        <dbReference type="ChEBI" id="CHEBI:57538"/>
        <dbReference type="ChEBI" id="CHEBI:58017"/>
        <dbReference type="EC" id="2.4.2.10"/>
    </reaction>
</comment>
<evidence type="ECO:0000256" key="4">
    <source>
        <dbReference type="ARBA" id="ARBA00022679"/>
    </source>
</evidence>
<comment type="pathway">
    <text evidence="1 6">Pyrimidine metabolism; UMP biosynthesis via de novo pathway; UMP from orotate: step 1/2.</text>
</comment>
<dbReference type="SUPFAM" id="SSF53271">
    <property type="entry name" value="PRTase-like"/>
    <property type="match status" value="1"/>
</dbReference>
<feature type="binding site" evidence="6">
    <location>
        <position position="154"/>
    </location>
    <ligand>
        <name>5-phospho-alpha-D-ribose 1-diphosphate</name>
        <dbReference type="ChEBI" id="CHEBI:58017"/>
        <note>ligand shared between dimeric partners</note>
    </ligand>
</feature>
<reference evidence="7 8" key="1">
    <citation type="submission" date="2013-05" db="EMBL/GenBank/DDBJ databases">
        <authorList>
            <person name="Harkins D.M."/>
            <person name="Durkin A.S."/>
            <person name="Brinkac L.M."/>
            <person name="Haft D.H."/>
            <person name="Selengut J.D."/>
            <person name="Sanka R."/>
            <person name="DePew J."/>
            <person name="Purushe J."/>
            <person name="Hartskeerl R.A."/>
            <person name="Ahmed A."/>
            <person name="van der Linden H."/>
            <person name="Goris M.G.A."/>
            <person name="Vinetz J.M."/>
            <person name="Sutton G.G."/>
            <person name="Nierman W.C."/>
            <person name="Fouts D.E."/>
        </authorList>
    </citation>
    <scope>NUCLEOTIDE SEQUENCE [LARGE SCALE GENOMIC DNA]</scope>
    <source>
        <strain evidence="7 8">10</strain>
    </source>
</reference>
<comment type="caution">
    <text evidence="6">Lacks conserved residue(s) required for the propagation of feature annotation.</text>
</comment>
<dbReference type="PANTHER" id="PTHR19278">
    <property type="entry name" value="OROTATE PHOSPHORIBOSYLTRANSFERASE"/>
    <property type="match status" value="1"/>
</dbReference>
<dbReference type="UniPathway" id="UPA00070">
    <property type="reaction ID" value="UER00119"/>
</dbReference>
<evidence type="ECO:0000256" key="5">
    <source>
        <dbReference type="ARBA" id="ARBA00022975"/>
    </source>
</evidence>
<dbReference type="InterPro" id="IPR023031">
    <property type="entry name" value="OPRT"/>
</dbReference>
<evidence type="ECO:0000256" key="3">
    <source>
        <dbReference type="ARBA" id="ARBA00022676"/>
    </source>
</evidence>
<dbReference type="InterPro" id="IPR029057">
    <property type="entry name" value="PRTase-like"/>
</dbReference>
<keyword evidence="4 6" id="KW-0808">Transferase</keyword>
<evidence type="ECO:0000313" key="8">
    <source>
        <dbReference type="Proteomes" id="UP000018719"/>
    </source>
</evidence>
<proteinExistence type="inferred from homology"/>
<protein>
    <recommendedName>
        <fullName evidence="2 6">Orotate phosphoribosyltransferase</fullName>
        <shortName evidence="6">OPRT</shortName>
        <shortName evidence="6">OPRTase</shortName>
        <ecNumber evidence="2 6">2.4.2.10</ecNumber>
    </recommendedName>
</protein>
<dbReference type="PANTHER" id="PTHR19278:SF9">
    <property type="entry name" value="URIDINE 5'-MONOPHOSPHATE SYNTHASE"/>
    <property type="match status" value="1"/>
</dbReference>
<keyword evidence="5 6" id="KW-0665">Pyrimidine biosynthesis</keyword>
<feature type="binding site" evidence="6">
    <location>
        <position position="148"/>
    </location>
    <ligand>
        <name>5-phospho-alpha-D-ribose 1-diphosphate</name>
        <dbReference type="ChEBI" id="CHEBI:58017"/>
        <note>ligand shared between dimeric partners</note>
    </ligand>
</feature>
<feature type="binding site" description="in other chain" evidence="6">
    <location>
        <position position="149"/>
    </location>
    <ligand>
        <name>5-phospho-alpha-D-ribose 1-diphosphate</name>
        <dbReference type="ChEBI" id="CHEBI:58017"/>
        <note>ligand shared between dimeric partners</note>
    </ligand>
</feature>
<dbReference type="STRING" id="1049790.LEP1GSC047_4001"/>
<name>V6HER5_9LEPT</name>
<dbReference type="NCBIfam" id="TIGR00336">
    <property type="entry name" value="pyrE"/>
    <property type="match status" value="1"/>
</dbReference>
<dbReference type="HAMAP" id="MF_01208">
    <property type="entry name" value="PyrE"/>
    <property type="match status" value="1"/>
</dbReference>
<comment type="function">
    <text evidence="6">Catalyzes the transfer of a ribosyl phosphate group from 5-phosphoribose 1-diphosphate to orotate, leading to the formation of orotidine monophosphate (OMP).</text>
</comment>
<evidence type="ECO:0000256" key="2">
    <source>
        <dbReference type="ARBA" id="ARBA00011971"/>
    </source>
</evidence>
<organism evidence="7 8">
    <name type="scientific">Leptospira inadai serovar Lyme str. 10</name>
    <dbReference type="NCBI Taxonomy" id="1049790"/>
    <lineage>
        <taxon>Bacteria</taxon>
        <taxon>Pseudomonadati</taxon>
        <taxon>Spirochaetota</taxon>
        <taxon>Spirochaetia</taxon>
        <taxon>Leptospirales</taxon>
        <taxon>Leptospiraceae</taxon>
        <taxon>Leptospira</taxon>
    </lineage>
</organism>
<dbReference type="EC" id="2.4.2.10" evidence="2 6"/>
<gene>
    <name evidence="6 7" type="primary">pyrE</name>
    <name evidence="7" type="ORF">LEP1GSC047_4001</name>
</gene>
<comment type="cofactor">
    <cofactor evidence="6">
        <name>Mg(2+)</name>
        <dbReference type="ChEBI" id="CHEBI:18420"/>
    </cofactor>
</comment>
<feature type="binding site" evidence="6">
    <location>
        <position position="152"/>
    </location>
    <ligand>
        <name>5-phospho-alpha-D-ribose 1-diphosphate</name>
        <dbReference type="ChEBI" id="CHEBI:58017"/>
        <note>ligand shared between dimeric partners</note>
    </ligand>
</feature>
<dbReference type="CDD" id="cd06223">
    <property type="entry name" value="PRTases_typeI"/>
    <property type="match status" value="1"/>
</dbReference>
<dbReference type="AlphaFoldDB" id="V6HER5"/>
<dbReference type="GO" id="GO:0044205">
    <property type="term" value="P:'de novo' UMP biosynthetic process"/>
    <property type="evidence" value="ECO:0007669"/>
    <property type="project" value="UniProtKB-UniRule"/>
</dbReference>